<dbReference type="InterPro" id="IPR029058">
    <property type="entry name" value="AB_hydrolase_fold"/>
</dbReference>
<keyword evidence="1" id="KW-0378">Hydrolase</keyword>
<dbReference type="RefSeq" id="XP_007732034.1">
    <property type="nucleotide sequence ID" value="XM_007733844.1"/>
</dbReference>
<evidence type="ECO:0000313" key="3">
    <source>
        <dbReference type="EMBL" id="EXJ86755.1"/>
    </source>
</evidence>
<dbReference type="Proteomes" id="UP000019478">
    <property type="component" value="Unassembled WGS sequence"/>
</dbReference>
<evidence type="ECO:0000259" key="2">
    <source>
        <dbReference type="Pfam" id="PF07859"/>
    </source>
</evidence>
<keyword evidence="4" id="KW-1185">Reference proteome</keyword>
<dbReference type="InterPro" id="IPR013094">
    <property type="entry name" value="AB_hydrolase_3"/>
</dbReference>
<dbReference type="AlphaFoldDB" id="W9YAR8"/>
<dbReference type="GeneID" id="19167834"/>
<name>W9YAR8_9EURO</name>
<feature type="domain" description="Alpha/beta hydrolase fold-3" evidence="2">
    <location>
        <begin position="63"/>
        <end position="266"/>
    </location>
</feature>
<dbReference type="Pfam" id="PF07859">
    <property type="entry name" value="Abhydrolase_3"/>
    <property type="match status" value="1"/>
</dbReference>
<dbReference type="InterPro" id="IPR050300">
    <property type="entry name" value="GDXG_lipolytic_enzyme"/>
</dbReference>
<sequence>MGYLTYVWQKCFVSFIRVAFRLALGGTTPRPDEVLQIPRRDSTEGKIKVHVYRGKAPKPCPVLINFHGSGWTVPMHGSDEEFARCVVQGTDFTVLDATYRLAPEHPYPAAVHDAEDVVRWVLARPQEFDLSRVSISGFSAGGTLALVTSGEVFPKSTFRHLIAIYSPADFSRAPQTKKAPDPTGQPLPDWLATFFNNCYLPPGIDRKQPTVSPFFSRMENVPDEIVIITCAGDNLCGEAESVAQRLSDMPGKHVSLRRMEKCNHAWDKSTKPGSVQEQAKHAAYDLAIETLRR</sequence>
<dbReference type="SUPFAM" id="SSF53474">
    <property type="entry name" value="alpha/beta-Hydrolases"/>
    <property type="match status" value="1"/>
</dbReference>
<accession>W9YAR8</accession>
<evidence type="ECO:0000313" key="4">
    <source>
        <dbReference type="Proteomes" id="UP000019478"/>
    </source>
</evidence>
<dbReference type="eggNOG" id="KOG1515">
    <property type="taxonomic scope" value="Eukaryota"/>
</dbReference>
<dbReference type="Gene3D" id="3.40.50.1820">
    <property type="entry name" value="alpha/beta hydrolase"/>
    <property type="match status" value="1"/>
</dbReference>
<dbReference type="HOGENOM" id="CLU_012494_3_0_1"/>
<comment type="caution">
    <text evidence="3">The sequence shown here is derived from an EMBL/GenBank/DDBJ whole genome shotgun (WGS) entry which is preliminary data.</text>
</comment>
<organism evidence="3 4">
    <name type="scientific">Capronia epimyces CBS 606.96</name>
    <dbReference type="NCBI Taxonomy" id="1182542"/>
    <lineage>
        <taxon>Eukaryota</taxon>
        <taxon>Fungi</taxon>
        <taxon>Dikarya</taxon>
        <taxon>Ascomycota</taxon>
        <taxon>Pezizomycotina</taxon>
        <taxon>Eurotiomycetes</taxon>
        <taxon>Chaetothyriomycetidae</taxon>
        <taxon>Chaetothyriales</taxon>
        <taxon>Herpotrichiellaceae</taxon>
        <taxon>Capronia</taxon>
    </lineage>
</organism>
<dbReference type="PANTHER" id="PTHR48081:SF8">
    <property type="entry name" value="ALPHA_BETA HYDROLASE FOLD-3 DOMAIN-CONTAINING PROTEIN-RELATED"/>
    <property type="match status" value="1"/>
</dbReference>
<dbReference type="GO" id="GO:0016787">
    <property type="term" value="F:hydrolase activity"/>
    <property type="evidence" value="ECO:0007669"/>
    <property type="project" value="UniProtKB-KW"/>
</dbReference>
<dbReference type="OrthoDB" id="408631at2759"/>
<reference evidence="3 4" key="1">
    <citation type="submission" date="2013-03" db="EMBL/GenBank/DDBJ databases">
        <title>The Genome Sequence of Capronia epimyces CBS 606.96.</title>
        <authorList>
            <consortium name="The Broad Institute Genomics Platform"/>
            <person name="Cuomo C."/>
            <person name="de Hoog S."/>
            <person name="Gorbushina A."/>
            <person name="Walker B."/>
            <person name="Young S.K."/>
            <person name="Zeng Q."/>
            <person name="Gargeya S."/>
            <person name="Fitzgerald M."/>
            <person name="Haas B."/>
            <person name="Abouelleil A."/>
            <person name="Allen A.W."/>
            <person name="Alvarado L."/>
            <person name="Arachchi H.M."/>
            <person name="Berlin A.M."/>
            <person name="Chapman S.B."/>
            <person name="Gainer-Dewar J."/>
            <person name="Goldberg J."/>
            <person name="Griggs A."/>
            <person name="Gujja S."/>
            <person name="Hansen M."/>
            <person name="Howarth C."/>
            <person name="Imamovic A."/>
            <person name="Ireland A."/>
            <person name="Larimer J."/>
            <person name="McCowan C."/>
            <person name="Murphy C."/>
            <person name="Pearson M."/>
            <person name="Poon T.W."/>
            <person name="Priest M."/>
            <person name="Roberts A."/>
            <person name="Saif S."/>
            <person name="Shea T."/>
            <person name="Sisk P."/>
            <person name="Sykes S."/>
            <person name="Wortman J."/>
            <person name="Nusbaum C."/>
            <person name="Birren B."/>
        </authorList>
    </citation>
    <scope>NUCLEOTIDE SEQUENCE [LARGE SCALE GENOMIC DNA]</scope>
    <source>
        <strain evidence="3 4">CBS 606.96</strain>
    </source>
</reference>
<gene>
    <name evidence="3" type="ORF">A1O3_03709</name>
</gene>
<dbReference type="EMBL" id="AMGY01000003">
    <property type="protein sequence ID" value="EXJ86755.1"/>
    <property type="molecule type" value="Genomic_DNA"/>
</dbReference>
<dbReference type="STRING" id="1182542.W9YAR8"/>
<proteinExistence type="predicted"/>
<evidence type="ECO:0000256" key="1">
    <source>
        <dbReference type="ARBA" id="ARBA00022801"/>
    </source>
</evidence>
<dbReference type="PANTHER" id="PTHR48081">
    <property type="entry name" value="AB HYDROLASE SUPERFAMILY PROTEIN C4A8.06C"/>
    <property type="match status" value="1"/>
</dbReference>
<protein>
    <recommendedName>
        <fullName evidence="2">Alpha/beta hydrolase fold-3 domain-containing protein</fullName>
    </recommendedName>
</protein>